<comment type="function">
    <text evidence="7">Functions as a peptidoglycan terminase that cleaves nascent peptidoglycan strands endolytically to terminate their elongation.</text>
</comment>
<dbReference type="STRING" id="1555112.LIP_2615"/>
<evidence type="ECO:0000256" key="1">
    <source>
        <dbReference type="ARBA" id="ARBA00022475"/>
    </source>
</evidence>
<evidence type="ECO:0000256" key="2">
    <source>
        <dbReference type="ARBA" id="ARBA00022692"/>
    </source>
</evidence>
<accession>A0A0K2SMV4</accession>
<dbReference type="Pfam" id="PF02618">
    <property type="entry name" value="YceG"/>
    <property type="match status" value="1"/>
</dbReference>
<gene>
    <name evidence="7" type="primary">mltG</name>
    <name evidence="8" type="ORF">LIP_2615</name>
</gene>
<evidence type="ECO:0000256" key="4">
    <source>
        <dbReference type="ARBA" id="ARBA00023136"/>
    </source>
</evidence>
<reference evidence="9" key="1">
    <citation type="submission" date="2015-07" db="EMBL/GenBank/DDBJ databases">
        <title>Complete genome sequence and phylogenetic analysis of Limnochorda pilosa.</title>
        <authorList>
            <person name="Watanabe M."/>
            <person name="Kojima H."/>
            <person name="Fukui M."/>
        </authorList>
    </citation>
    <scope>NUCLEOTIDE SEQUENCE [LARGE SCALE GENOMIC DNA]</scope>
    <source>
        <strain evidence="9">HC45</strain>
    </source>
</reference>
<comment type="catalytic activity">
    <reaction evidence="7">
        <text>a peptidoglycan chain = a peptidoglycan chain with N-acetyl-1,6-anhydromuramyl-[peptide] at the reducing end + a peptidoglycan chain with N-acetylglucosamine at the non-reducing end.</text>
        <dbReference type="EC" id="4.2.2.29"/>
    </reaction>
</comment>
<evidence type="ECO:0000313" key="9">
    <source>
        <dbReference type="Proteomes" id="UP000065807"/>
    </source>
</evidence>
<keyword evidence="2 7" id="KW-0812">Transmembrane</keyword>
<dbReference type="Gene3D" id="3.30.1490.480">
    <property type="entry name" value="Endolytic murein transglycosylase"/>
    <property type="match status" value="1"/>
</dbReference>
<sequence>MAGLSTATGRSEVTRFEPVRRALEGAGRAAVYLFWTGCLLGAVLLFAIQALTMPLSLRHGEPGVLVEIPEGATSREIGRILASGGVIRSALLFQWWSRLEGTDASLKAGHYRLDPSMPLPAVLDQLAAGRVAVARTYIPEGFNLREIAARLASAGIADEQRFLSLASDERLVYGSSSPLVEAFGSRPIPSLEGYLFPDTYDLPVRDEALAIRTLVARFLQVAEEMHLAERARAVGMTVHQVVTLASIVEEEAVRDEERPLIAAVFLNRLARDMPLQADPTVKYVMPTPRSRLYYPDLRIDSPYNTYRYRGLPPGPIASPGRASLEAVLQPAVVDYLYFVADRRGGHVFSRTFTQHVRARRELGY</sequence>
<evidence type="ECO:0000256" key="6">
    <source>
        <dbReference type="ARBA" id="ARBA00023316"/>
    </source>
</evidence>
<organism evidence="8 9">
    <name type="scientific">Limnochorda pilosa</name>
    <dbReference type="NCBI Taxonomy" id="1555112"/>
    <lineage>
        <taxon>Bacteria</taxon>
        <taxon>Bacillati</taxon>
        <taxon>Bacillota</taxon>
        <taxon>Limnochordia</taxon>
        <taxon>Limnochordales</taxon>
        <taxon>Limnochordaceae</taxon>
        <taxon>Limnochorda</taxon>
    </lineage>
</organism>
<dbReference type="GO" id="GO:0008932">
    <property type="term" value="F:lytic endotransglycosylase activity"/>
    <property type="evidence" value="ECO:0007669"/>
    <property type="project" value="UniProtKB-UniRule"/>
</dbReference>
<feature type="transmembrane region" description="Helical" evidence="7">
    <location>
        <begin position="29"/>
        <end position="48"/>
    </location>
</feature>
<dbReference type="KEGG" id="lpil:LIP_2615"/>
<dbReference type="AlphaFoldDB" id="A0A0K2SMV4"/>
<keyword evidence="6 7" id="KW-0961">Cell wall biogenesis/degradation</keyword>
<dbReference type="PANTHER" id="PTHR30518">
    <property type="entry name" value="ENDOLYTIC MUREIN TRANSGLYCOSYLASE"/>
    <property type="match status" value="1"/>
</dbReference>
<keyword evidence="1 7" id="KW-1003">Cell membrane</keyword>
<dbReference type="EC" id="4.2.2.29" evidence="7"/>
<reference evidence="9" key="2">
    <citation type="journal article" date="2016" name="Int. J. Syst. Evol. Microbiol.">
        <title>Complete genome sequence and cell structure of Limnochorda pilosa, a Gram-negative spore-former within the phylum Firmicutes.</title>
        <authorList>
            <person name="Watanabe M."/>
            <person name="Kojima H."/>
            <person name="Fukui M."/>
        </authorList>
    </citation>
    <scope>NUCLEOTIDE SEQUENCE [LARGE SCALE GENOMIC DNA]</scope>
    <source>
        <strain evidence="9">HC45</strain>
    </source>
</reference>
<name>A0A0K2SMV4_LIMPI</name>
<evidence type="ECO:0000256" key="3">
    <source>
        <dbReference type="ARBA" id="ARBA00022989"/>
    </source>
</evidence>
<proteinExistence type="inferred from homology"/>
<dbReference type="HAMAP" id="MF_02065">
    <property type="entry name" value="MltG"/>
    <property type="match status" value="1"/>
</dbReference>
<evidence type="ECO:0000256" key="5">
    <source>
        <dbReference type="ARBA" id="ARBA00023239"/>
    </source>
</evidence>
<protein>
    <recommendedName>
        <fullName evidence="7">Endolytic murein transglycosylase</fullName>
        <ecNumber evidence="7">4.2.2.29</ecNumber>
    </recommendedName>
    <alternativeName>
        <fullName evidence="7">Peptidoglycan lytic transglycosylase</fullName>
    </alternativeName>
    <alternativeName>
        <fullName evidence="7">Peptidoglycan polymerization terminase</fullName>
    </alternativeName>
</protein>
<dbReference type="GO" id="GO:0009252">
    <property type="term" value="P:peptidoglycan biosynthetic process"/>
    <property type="evidence" value="ECO:0007669"/>
    <property type="project" value="UniProtKB-UniRule"/>
</dbReference>
<feature type="site" description="Important for catalytic activity" evidence="7">
    <location>
        <position position="251"/>
    </location>
</feature>
<comment type="similarity">
    <text evidence="7">Belongs to the transglycosylase MltG family.</text>
</comment>
<dbReference type="CDD" id="cd08010">
    <property type="entry name" value="MltG_like"/>
    <property type="match status" value="1"/>
</dbReference>
<dbReference type="Gene3D" id="3.30.160.60">
    <property type="entry name" value="Classic Zinc Finger"/>
    <property type="match status" value="1"/>
</dbReference>
<dbReference type="PATRIC" id="fig|1555112.3.peg.2655"/>
<dbReference type="InterPro" id="IPR003770">
    <property type="entry name" value="MLTG-like"/>
</dbReference>
<dbReference type="GO" id="GO:0071555">
    <property type="term" value="P:cell wall organization"/>
    <property type="evidence" value="ECO:0007669"/>
    <property type="project" value="UniProtKB-KW"/>
</dbReference>
<keyword evidence="5 7" id="KW-0456">Lyase</keyword>
<dbReference type="GO" id="GO:0005886">
    <property type="term" value="C:plasma membrane"/>
    <property type="evidence" value="ECO:0007669"/>
    <property type="project" value="UniProtKB-SubCell"/>
</dbReference>
<comment type="subcellular location">
    <subcellularLocation>
        <location evidence="7">Cell membrane</location>
        <topology evidence="7">Single-pass membrane protein</topology>
    </subcellularLocation>
</comment>
<evidence type="ECO:0000256" key="7">
    <source>
        <dbReference type="HAMAP-Rule" id="MF_02065"/>
    </source>
</evidence>
<evidence type="ECO:0000313" key="8">
    <source>
        <dbReference type="EMBL" id="BAS28445.1"/>
    </source>
</evidence>
<dbReference type="EMBL" id="AP014924">
    <property type="protein sequence ID" value="BAS28445.1"/>
    <property type="molecule type" value="Genomic_DNA"/>
</dbReference>
<keyword evidence="3 7" id="KW-1133">Transmembrane helix</keyword>
<dbReference type="Proteomes" id="UP000065807">
    <property type="component" value="Chromosome"/>
</dbReference>
<dbReference type="PANTHER" id="PTHR30518:SF2">
    <property type="entry name" value="ENDOLYTIC MUREIN TRANSGLYCOSYLASE"/>
    <property type="match status" value="1"/>
</dbReference>
<keyword evidence="9" id="KW-1185">Reference proteome</keyword>
<dbReference type="NCBIfam" id="TIGR00247">
    <property type="entry name" value="endolytic transglycosylase MltG"/>
    <property type="match status" value="1"/>
</dbReference>
<keyword evidence="4 7" id="KW-0472">Membrane</keyword>